<accession>A0A124GMZ8</accession>
<proteinExistence type="predicted"/>
<feature type="region of interest" description="Disordered" evidence="1">
    <location>
        <begin position="34"/>
        <end position="54"/>
    </location>
</feature>
<evidence type="ECO:0000313" key="2">
    <source>
        <dbReference type="EMBL" id="KUM47258.1"/>
    </source>
</evidence>
<sequence>MGLSVNGCLEHGETSSISFRVSLVVYWWLLSGEDSSSAPSSPTPHRSVGSATQH</sequence>
<dbReference type="EMBL" id="LKAM01000007">
    <property type="protein sequence ID" value="KUM47258.1"/>
    <property type="molecule type" value="Genomic_DNA"/>
</dbReference>
<organism evidence="2">
    <name type="scientific">Picea glauca</name>
    <name type="common">White spruce</name>
    <name type="synonym">Pinus glauca</name>
    <dbReference type="NCBI Taxonomy" id="3330"/>
    <lineage>
        <taxon>Eukaryota</taxon>
        <taxon>Viridiplantae</taxon>
        <taxon>Streptophyta</taxon>
        <taxon>Embryophyta</taxon>
        <taxon>Tracheophyta</taxon>
        <taxon>Spermatophyta</taxon>
        <taxon>Pinopsida</taxon>
        <taxon>Pinidae</taxon>
        <taxon>Conifers I</taxon>
        <taxon>Pinales</taxon>
        <taxon>Pinaceae</taxon>
        <taxon>Picea</taxon>
    </lineage>
</organism>
<comment type="caution">
    <text evidence="2">The sequence shown here is derived from an EMBL/GenBank/DDBJ whole genome shotgun (WGS) entry which is preliminary data.</text>
</comment>
<gene>
    <name evidence="2" type="ORF">ABT39_MTgene5443</name>
</gene>
<reference evidence="2" key="1">
    <citation type="journal article" date="2015" name="Genome Biol. Evol.">
        <title>Organellar Genomes of White Spruce (Picea glauca): Assembly and Annotation.</title>
        <authorList>
            <person name="Jackman S.D."/>
            <person name="Warren R.L."/>
            <person name="Gibb E.A."/>
            <person name="Vandervalk B.P."/>
            <person name="Mohamadi H."/>
            <person name="Chu J."/>
            <person name="Raymond A."/>
            <person name="Pleasance S."/>
            <person name="Coope R."/>
            <person name="Wildung M.R."/>
            <person name="Ritland C.E."/>
            <person name="Bousquet J."/>
            <person name="Jones S.J."/>
            <person name="Bohlmann J."/>
            <person name="Birol I."/>
        </authorList>
    </citation>
    <scope>NUCLEOTIDE SEQUENCE [LARGE SCALE GENOMIC DNA]</scope>
    <source>
        <tissue evidence="2">Flushing bud</tissue>
    </source>
</reference>
<name>A0A124GMZ8_PICGL</name>
<protein>
    <submittedName>
        <fullName evidence="2">Uncharacterized protein</fullName>
    </submittedName>
</protein>
<evidence type="ECO:0000256" key="1">
    <source>
        <dbReference type="SAM" id="MobiDB-lite"/>
    </source>
</evidence>
<dbReference type="AlphaFoldDB" id="A0A124GMZ8"/>
<feature type="compositionally biased region" description="Low complexity" evidence="1">
    <location>
        <begin position="34"/>
        <end position="47"/>
    </location>
</feature>
<keyword evidence="2" id="KW-0496">Mitochondrion</keyword>
<geneLocation type="mitochondrion" evidence="2"/>